<evidence type="ECO:0000313" key="6">
    <source>
        <dbReference type="EMBL" id="QKD81099.1"/>
    </source>
</evidence>
<sequence>MNPQISVVIPHFNDLENLKICLSCLMNQTLPLDQFEIIVADNNSSLGLDAVRSVVAEITNRKAKVISAPIQGAAEARNAGVLVSQSEILAFIDSDCQPSEDWLENGLRAMKQAKLVGGRVRVLLNNPDDPHPVEAFESVFAFNNQSYVLKKQFSVTANLWVSREIFNVVGGFRQGVSEDMDWCHRAIAAGYSLVYQDDVCVGHPARRTWAELARKWQRLTRESYHLIRERRLGYILWMMRNWVVLLSALPHTLVILNSKKLSRLEDRLRAILILFRLRLYRFFEAHRLMLSD</sequence>
<comment type="similarity">
    <text evidence="2">Belongs to the glycosyltransferase 2 family.</text>
</comment>
<dbReference type="PANTHER" id="PTHR43179">
    <property type="entry name" value="RHAMNOSYLTRANSFERASE WBBL"/>
    <property type="match status" value="1"/>
</dbReference>
<dbReference type="InterPro" id="IPR001173">
    <property type="entry name" value="Glyco_trans_2-like"/>
</dbReference>
<protein>
    <submittedName>
        <fullName evidence="6">Glycosyltransferase</fullName>
    </submittedName>
</protein>
<keyword evidence="4 6" id="KW-0808">Transferase</keyword>
<dbReference type="PANTHER" id="PTHR43179:SF12">
    <property type="entry name" value="GALACTOFURANOSYLTRANSFERASE GLFT2"/>
    <property type="match status" value="1"/>
</dbReference>
<dbReference type="InterPro" id="IPR029044">
    <property type="entry name" value="Nucleotide-diphossugar_trans"/>
</dbReference>
<reference evidence="6 7" key="1">
    <citation type="submission" date="2020-05" db="EMBL/GenBank/DDBJ databases">
        <title>Complete genome sequence of of a novel Thermoleptolyngbya strain isolated from hot springs of Ganzi, Sichuan China.</title>
        <authorList>
            <person name="Tang J."/>
            <person name="Daroch M."/>
            <person name="Li L."/>
            <person name="Waleron K."/>
            <person name="Waleron M."/>
            <person name="Waleron M."/>
        </authorList>
    </citation>
    <scope>NUCLEOTIDE SEQUENCE [LARGE SCALE GENOMIC DNA]</scope>
    <source>
        <strain evidence="6 7">PKUAC-SCTA183</strain>
    </source>
</reference>
<organism evidence="6 7">
    <name type="scientific">Thermoleptolyngbya sichuanensis A183</name>
    <dbReference type="NCBI Taxonomy" id="2737172"/>
    <lineage>
        <taxon>Bacteria</taxon>
        <taxon>Bacillati</taxon>
        <taxon>Cyanobacteriota</taxon>
        <taxon>Cyanophyceae</taxon>
        <taxon>Oculatellales</taxon>
        <taxon>Oculatellaceae</taxon>
        <taxon>Thermoleptolyngbya</taxon>
        <taxon>Thermoleptolyngbya sichuanensis</taxon>
    </lineage>
</organism>
<dbReference type="Pfam" id="PF00535">
    <property type="entry name" value="Glycos_transf_2"/>
    <property type="match status" value="1"/>
</dbReference>
<comment type="pathway">
    <text evidence="1">Cell wall biogenesis; cell wall polysaccharide biosynthesis.</text>
</comment>
<proteinExistence type="inferred from homology"/>
<gene>
    <name evidence="6" type="ORF">HPC62_01955</name>
</gene>
<dbReference type="Gene3D" id="3.90.550.10">
    <property type="entry name" value="Spore Coat Polysaccharide Biosynthesis Protein SpsA, Chain A"/>
    <property type="match status" value="1"/>
</dbReference>
<evidence type="ECO:0000256" key="1">
    <source>
        <dbReference type="ARBA" id="ARBA00004776"/>
    </source>
</evidence>
<dbReference type="AlphaFoldDB" id="A0A6M8B249"/>
<dbReference type="SUPFAM" id="SSF53448">
    <property type="entry name" value="Nucleotide-diphospho-sugar transferases"/>
    <property type="match status" value="1"/>
</dbReference>
<evidence type="ECO:0000256" key="4">
    <source>
        <dbReference type="ARBA" id="ARBA00022679"/>
    </source>
</evidence>
<dbReference type="Proteomes" id="UP000505210">
    <property type="component" value="Chromosome"/>
</dbReference>
<evidence type="ECO:0000256" key="3">
    <source>
        <dbReference type="ARBA" id="ARBA00022676"/>
    </source>
</evidence>
<keyword evidence="3" id="KW-0328">Glycosyltransferase</keyword>
<evidence type="ECO:0000259" key="5">
    <source>
        <dbReference type="Pfam" id="PF00535"/>
    </source>
</evidence>
<name>A0A6M8B249_9CYAN</name>
<dbReference type="GO" id="GO:0016757">
    <property type="term" value="F:glycosyltransferase activity"/>
    <property type="evidence" value="ECO:0007669"/>
    <property type="project" value="UniProtKB-KW"/>
</dbReference>
<accession>A0A6M8B249</accession>
<keyword evidence="7" id="KW-1185">Reference proteome</keyword>
<dbReference type="RefSeq" id="WP_172353516.1">
    <property type="nucleotide sequence ID" value="NZ_CP053661.1"/>
</dbReference>
<evidence type="ECO:0000313" key="7">
    <source>
        <dbReference type="Proteomes" id="UP000505210"/>
    </source>
</evidence>
<evidence type="ECO:0000256" key="2">
    <source>
        <dbReference type="ARBA" id="ARBA00006739"/>
    </source>
</evidence>
<feature type="domain" description="Glycosyltransferase 2-like" evidence="5">
    <location>
        <begin position="6"/>
        <end position="166"/>
    </location>
</feature>
<dbReference type="KEGG" id="theu:HPC62_01955"/>
<dbReference type="EMBL" id="CP053661">
    <property type="protein sequence ID" value="QKD81099.1"/>
    <property type="molecule type" value="Genomic_DNA"/>
</dbReference>